<accession>A0A6L2M759</accession>
<gene>
    <name evidence="1" type="ORF">Tci_041749</name>
</gene>
<sequence length="55" mass="6411">MRRSGRVCWYYSGVCRYTVEAVWERGLQEKRAGKGVGELLCGSLKFREWARTVPE</sequence>
<comment type="caution">
    <text evidence="1">The sequence shown here is derived from an EMBL/GenBank/DDBJ whole genome shotgun (WGS) entry which is preliminary data.</text>
</comment>
<evidence type="ECO:0000313" key="1">
    <source>
        <dbReference type="EMBL" id="GEU69771.1"/>
    </source>
</evidence>
<proteinExistence type="predicted"/>
<reference evidence="1" key="1">
    <citation type="journal article" date="2019" name="Sci. Rep.">
        <title>Draft genome of Tanacetum cinerariifolium, the natural source of mosquito coil.</title>
        <authorList>
            <person name="Yamashiro T."/>
            <person name="Shiraishi A."/>
            <person name="Satake H."/>
            <person name="Nakayama K."/>
        </authorList>
    </citation>
    <scope>NUCLEOTIDE SEQUENCE</scope>
</reference>
<dbReference type="EMBL" id="BKCJ010005997">
    <property type="protein sequence ID" value="GEU69771.1"/>
    <property type="molecule type" value="Genomic_DNA"/>
</dbReference>
<dbReference type="AlphaFoldDB" id="A0A6L2M759"/>
<organism evidence="1">
    <name type="scientific">Tanacetum cinerariifolium</name>
    <name type="common">Dalmatian daisy</name>
    <name type="synonym">Chrysanthemum cinerariifolium</name>
    <dbReference type="NCBI Taxonomy" id="118510"/>
    <lineage>
        <taxon>Eukaryota</taxon>
        <taxon>Viridiplantae</taxon>
        <taxon>Streptophyta</taxon>
        <taxon>Embryophyta</taxon>
        <taxon>Tracheophyta</taxon>
        <taxon>Spermatophyta</taxon>
        <taxon>Magnoliopsida</taxon>
        <taxon>eudicotyledons</taxon>
        <taxon>Gunneridae</taxon>
        <taxon>Pentapetalae</taxon>
        <taxon>asterids</taxon>
        <taxon>campanulids</taxon>
        <taxon>Asterales</taxon>
        <taxon>Asteraceae</taxon>
        <taxon>Asteroideae</taxon>
        <taxon>Anthemideae</taxon>
        <taxon>Anthemidinae</taxon>
        <taxon>Tanacetum</taxon>
    </lineage>
</organism>
<feature type="non-terminal residue" evidence="1">
    <location>
        <position position="55"/>
    </location>
</feature>
<name>A0A6L2M759_TANCI</name>
<protein>
    <submittedName>
        <fullName evidence="1">Uncharacterized protein</fullName>
    </submittedName>
</protein>